<dbReference type="EMBL" id="CAEZYE010000042">
    <property type="protein sequence ID" value="CAB4713077.1"/>
    <property type="molecule type" value="Genomic_DNA"/>
</dbReference>
<protein>
    <submittedName>
        <fullName evidence="1">Unannotated protein</fullName>
    </submittedName>
</protein>
<accession>A0A6J6QNX5</accession>
<organism evidence="1">
    <name type="scientific">freshwater metagenome</name>
    <dbReference type="NCBI Taxonomy" id="449393"/>
    <lineage>
        <taxon>unclassified sequences</taxon>
        <taxon>metagenomes</taxon>
        <taxon>ecological metagenomes</taxon>
    </lineage>
</organism>
<name>A0A6J6QNX5_9ZZZZ</name>
<proteinExistence type="predicted"/>
<gene>
    <name evidence="1" type="ORF">UFOPK2655_00865</name>
</gene>
<evidence type="ECO:0000313" key="1">
    <source>
        <dbReference type="EMBL" id="CAB4713077.1"/>
    </source>
</evidence>
<sequence>MQGITSINFSLPDINMEESMADVYVEKLRLLEWMETDAAGHQH</sequence>
<reference evidence="1" key="1">
    <citation type="submission" date="2020-05" db="EMBL/GenBank/DDBJ databases">
        <authorList>
            <person name="Chiriac C."/>
            <person name="Salcher M."/>
            <person name="Ghai R."/>
            <person name="Kavagutti S V."/>
        </authorList>
    </citation>
    <scope>NUCLEOTIDE SEQUENCE</scope>
</reference>
<dbReference type="AlphaFoldDB" id="A0A6J6QNX5"/>